<name>A0AAV5JAC7_9ROSI</name>
<organism evidence="2 3">
    <name type="scientific">Rubroshorea leprosula</name>
    <dbReference type="NCBI Taxonomy" id="152421"/>
    <lineage>
        <taxon>Eukaryota</taxon>
        <taxon>Viridiplantae</taxon>
        <taxon>Streptophyta</taxon>
        <taxon>Embryophyta</taxon>
        <taxon>Tracheophyta</taxon>
        <taxon>Spermatophyta</taxon>
        <taxon>Magnoliopsida</taxon>
        <taxon>eudicotyledons</taxon>
        <taxon>Gunneridae</taxon>
        <taxon>Pentapetalae</taxon>
        <taxon>rosids</taxon>
        <taxon>malvids</taxon>
        <taxon>Malvales</taxon>
        <taxon>Dipterocarpaceae</taxon>
        <taxon>Rubroshorea</taxon>
    </lineage>
</organism>
<reference evidence="2 3" key="1">
    <citation type="journal article" date="2021" name="Commun. Biol.">
        <title>The genome of Shorea leprosula (Dipterocarpaceae) highlights the ecological relevance of drought in aseasonal tropical rainforests.</title>
        <authorList>
            <person name="Ng K.K.S."/>
            <person name="Kobayashi M.J."/>
            <person name="Fawcett J.A."/>
            <person name="Hatakeyama M."/>
            <person name="Paape T."/>
            <person name="Ng C.H."/>
            <person name="Ang C.C."/>
            <person name="Tnah L.H."/>
            <person name="Lee C.T."/>
            <person name="Nishiyama T."/>
            <person name="Sese J."/>
            <person name="O'Brien M.J."/>
            <person name="Copetti D."/>
            <person name="Mohd Noor M.I."/>
            <person name="Ong R.C."/>
            <person name="Putra M."/>
            <person name="Sireger I.Z."/>
            <person name="Indrioko S."/>
            <person name="Kosugi Y."/>
            <person name="Izuno A."/>
            <person name="Isagi Y."/>
            <person name="Lee S.L."/>
            <person name="Shimizu K.K."/>
        </authorList>
    </citation>
    <scope>NUCLEOTIDE SEQUENCE [LARGE SCALE GENOMIC DNA]</scope>
    <source>
        <strain evidence="2">214</strain>
    </source>
</reference>
<feature type="region of interest" description="Disordered" evidence="1">
    <location>
        <begin position="17"/>
        <end position="37"/>
    </location>
</feature>
<gene>
    <name evidence="2" type="ORF">SLEP1_g20456</name>
</gene>
<dbReference type="PANTHER" id="PTHR34427">
    <property type="entry name" value="DUF4283 DOMAIN PROTEIN"/>
    <property type="match status" value="1"/>
</dbReference>
<keyword evidence="3" id="KW-1185">Reference proteome</keyword>
<comment type="caution">
    <text evidence="2">The sequence shown here is derived from an EMBL/GenBank/DDBJ whole genome shotgun (WGS) entry which is preliminary data.</text>
</comment>
<evidence type="ECO:0008006" key="4">
    <source>
        <dbReference type="Google" id="ProtNLM"/>
    </source>
</evidence>
<sequence length="233" mass="26834">MIYFGIEKLRVAIATDKKPQQLVPKPSRPLPPPPPPGTFKLRSYADVLLNRPNLIDSTNNNHQENTIPQTQPMENAKEKRNAMAILEVDNDMVDSTWLSNCATGEVFIPDLIPGLQQTFWENGFPSILVIPMGGPKVLLKVDDWNIVTKLIEEHEAWWCKWFSRIKLWSPLDIAEERFAWVRIIGLPLQVCNQRMFEKVRNHLGNFIKVDPYTAKKVCLDAVRVLHNNWNKSD</sequence>
<dbReference type="AlphaFoldDB" id="A0AAV5JAC7"/>
<feature type="compositionally biased region" description="Pro residues" evidence="1">
    <location>
        <begin position="26"/>
        <end position="37"/>
    </location>
</feature>
<dbReference type="EMBL" id="BPVZ01000029">
    <property type="protein sequence ID" value="GKV08885.1"/>
    <property type="molecule type" value="Genomic_DNA"/>
</dbReference>
<dbReference type="Proteomes" id="UP001054252">
    <property type="component" value="Unassembled WGS sequence"/>
</dbReference>
<protein>
    <recommendedName>
        <fullName evidence="4">DUF4283 domain-containing protein</fullName>
    </recommendedName>
</protein>
<evidence type="ECO:0000313" key="3">
    <source>
        <dbReference type="Proteomes" id="UP001054252"/>
    </source>
</evidence>
<evidence type="ECO:0000313" key="2">
    <source>
        <dbReference type="EMBL" id="GKV08885.1"/>
    </source>
</evidence>
<proteinExistence type="predicted"/>
<evidence type="ECO:0000256" key="1">
    <source>
        <dbReference type="SAM" id="MobiDB-lite"/>
    </source>
</evidence>
<accession>A0AAV5JAC7</accession>
<dbReference type="PANTHER" id="PTHR34427:SF5">
    <property type="entry name" value="DUF4283 DOMAIN-CONTAINING PROTEIN"/>
    <property type="match status" value="1"/>
</dbReference>